<name>A0A0A2MM21_9FLAO</name>
<evidence type="ECO:0000256" key="1">
    <source>
        <dbReference type="SAM" id="Phobius"/>
    </source>
</evidence>
<evidence type="ECO:0000313" key="2">
    <source>
        <dbReference type="EMBL" id="KGO93369.1"/>
    </source>
</evidence>
<feature type="transmembrane region" description="Helical" evidence="1">
    <location>
        <begin position="117"/>
        <end position="135"/>
    </location>
</feature>
<feature type="transmembrane region" description="Helical" evidence="1">
    <location>
        <begin position="378"/>
        <end position="396"/>
    </location>
</feature>
<feature type="transmembrane region" description="Helical" evidence="1">
    <location>
        <begin position="56"/>
        <end position="76"/>
    </location>
</feature>
<proteinExistence type="predicted"/>
<keyword evidence="1" id="KW-0812">Transmembrane</keyword>
<dbReference type="eggNOG" id="ENOG502Z8S2">
    <property type="taxonomic scope" value="Bacteria"/>
</dbReference>
<dbReference type="EMBL" id="JRLY01000005">
    <property type="protein sequence ID" value="KGO93369.1"/>
    <property type="molecule type" value="Genomic_DNA"/>
</dbReference>
<keyword evidence="1" id="KW-0472">Membrane</keyword>
<accession>A0A0A2MM21</accession>
<evidence type="ECO:0000313" key="3">
    <source>
        <dbReference type="Proteomes" id="UP000030111"/>
    </source>
</evidence>
<feature type="transmembrane region" description="Helical" evidence="1">
    <location>
        <begin position="310"/>
        <end position="334"/>
    </location>
</feature>
<feature type="transmembrane region" description="Helical" evidence="1">
    <location>
        <begin position="201"/>
        <end position="234"/>
    </location>
</feature>
<dbReference type="Proteomes" id="UP000030111">
    <property type="component" value="Unassembled WGS sequence"/>
</dbReference>
<feature type="transmembrane region" description="Helical" evidence="1">
    <location>
        <begin position="82"/>
        <end position="105"/>
    </location>
</feature>
<feature type="transmembrane region" description="Helical" evidence="1">
    <location>
        <begin position="240"/>
        <end position="259"/>
    </location>
</feature>
<feature type="transmembrane region" description="Helical" evidence="1">
    <location>
        <begin position="346"/>
        <end position="366"/>
    </location>
</feature>
<keyword evidence="1" id="KW-1133">Transmembrane helix</keyword>
<comment type="caution">
    <text evidence="2">The sequence shown here is derived from an EMBL/GenBank/DDBJ whole genome shotgun (WGS) entry which is preliminary data.</text>
</comment>
<gene>
    <name evidence="2" type="ORF">Q766_08695</name>
</gene>
<sequence>MFLIKRAIWIYFFLVIFEGAIRKWILPALSTPLLVAREPFTIYIIILSIRNRLFPASISLPLLILISILSFFAAVFFGHQNIFVALFGARIFLLHIPVMFIIAQVFNNDDIVKMGRIMLWITLLMAIIIFLQFYSPQTAWINRGVGGNESGGGFQGAMGYLRPPGTFSFTSGTTSFFSFAAPFVAFFWLSADKIKVNRALLIAATFSVIIAIPLSISRTLFFNVGLVLLFTIFISIRNPVFLTRILVALVVMFGAYTILSQQESVQTAIEVFTARFENANESEGGLEGVLIDRFLGGMYNALFSGTNAPLWGYGIGMGSNVGAMLLAGSTAFLLPEGEWGRLIGEIGMIMGLIVIFIRISMGAGILTKAYFLLSKKQILPWLLLSTGLIVVLQGQWGQPTNLGFFVIITGVLMASVKQN</sequence>
<dbReference type="STRING" id="1121898.GCA_000422725_02092"/>
<organism evidence="2 3">
    <name type="scientific">Flavobacterium subsaxonicum WB 4.1-42 = DSM 21790</name>
    <dbReference type="NCBI Taxonomy" id="1121898"/>
    <lineage>
        <taxon>Bacteria</taxon>
        <taxon>Pseudomonadati</taxon>
        <taxon>Bacteroidota</taxon>
        <taxon>Flavobacteriia</taxon>
        <taxon>Flavobacteriales</taxon>
        <taxon>Flavobacteriaceae</taxon>
        <taxon>Flavobacterium</taxon>
    </lineage>
</organism>
<protein>
    <submittedName>
        <fullName evidence="2">Membrane protein</fullName>
    </submittedName>
</protein>
<dbReference type="AlphaFoldDB" id="A0A0A2MM21"/>
<feature type="transmembrane region" description="Helical" evidence="1">
    <location>
        <begin position="167"/>
        <end position="189"/>
    </location>
</feature>
<reference evidence="2 3" key="1">
    <citation type="submission" date="2013-09" db="EMBL/GenBank/DDBJ databases">
        <authorList>
            <person name="Zeng Z."/>
            <person name="Chen C."/>
        </authorList>
    </citation>
    <scope>NUCLEOTIDE SEQUENCE [LARGE SCALE GENOMIC DNA]</scope>
    <source>
        <strain evidence="2 3">WB 4.1-42</strain>
    </source>
</reference>
<feature type="transmembrane region" description="Helical" evidence="1">
    <location>
        <begin position="7"/>
        <end position="25"/>
    </location>
</feature>
<keyword evidence="3" id="KW-1185">Reference proteome</keyword>